<organism evidence="1 2">
    <name type="scientific">Clostridium botulinum</name>
    <dbReference type="NCBI Taxonomy" id="1491"/>
    <lineage>
        <taxon>Bacteria</taxon>
        <taxon>Bacillati</taxon>
        <taxon>Bacillota</taxon>
        <taxon>Clostridia</taxon>
        <taxon>Eubacteriales</taxon>
        <taxon>Clostridiaceae</taxon>
        <taxon>Clostridium</taxon>
    </lineage>
</organism>
<sequence>MKVLYKNEYTELKMLVNSKNHRKILIKTIMKYPINYKTIREMILKGLKAKQIKDMCTMCFRKGLIISNYWNNINNLL</sequence>
<proteinExistence type="predicted"/>
<gene>
    <name evidence="1" type="ORF">FDG31_08260</name>
</gene>
<dbReference type="EMBL" id="SXFB01000004">
    <property type="protein sequence ID" value="NFV26174.1"/>
    <property type="molecule type" value="Genomic_DNA"/>
</dbReference>
<reference evidence="1 2" key="1">
    <citation type="submission" date="2019-04" db="EMBL/GenBank/DDBJ databases">
        <title>Genome sequencing of Clostridium botulinum Groups I-IV and Clostridium butyricum.</title>
        <authorList>
            <person name="Brunt J."/>
            <person name="Van Vliet A.H.M."/>
            <person name="Stringer S.C."/>
            <person name="Carter A.T."/>
            <person name="Peck M.W."/>
        </authorList>
    </citation>
    <scope>NUCLEOTIDE SEQUENCE [LARGE SCALE GENOMIC DNA]</scope>
    <source>
        <strain evidence="1 2">BL81</strain>
    </source>
</reference>
<evidence type="ECO:0000313" key="1">
    <source>
        <dbReference type="EMBL" id="NFV26174.1"/>
    </source>
</evidence>
<dbReference type="AlphaFoldDB" id="A0A6B4JHY3"/>
<accession>A0A6B4JHY3</accession>
<evidence type="ECO:0000313" key="2">
    <source>
        <dbReference type="Proteomes" id="UP000486903"/>
    </source>
</evidence>
<comment type="caution">
    <text evidence="1">The sequence shown here is derived from an EMBL/GenBank/DDBJ whole genome shotgun (WGS) entry which is preliminary data.</text>
</comment>
<dbReference type="RefSeq" id="WP_003372670.1">
    <property type="nucleotide sequence ID" value="NZ_JACBBA010000001.1"/>
</dbReference>
<dbReference type="Proteomes" id="UP000486903">
    <property type="component" value="Unassembled WGS sequence"/>
</dbReference>
<name>A0A6B4JHY3_CLOBO</name>
<protein>
    <submittedName>
        <fullName evidence="1">Uncharacterized protein</fullName>
    </submittedName>
</protein>